<evidence type="ECO:0000259" key="1">
    <source>
        <dbReference type="Pfam" id="PF18701"/>
    </source>
</evidence>
<feature type="non-terminal residue" evidence="2">
    <location>
        <position position="60"/>
    </location>
</feature>
<proteinExistence type="predicted"/>
<evidence type="ECO:0000313" key="3">
    <source>
        <dbReference type="Proteomes" id="UP001516400"/>
    </source>
</evidence>
<comment type="caution">
    <text evidence="2">The sequence shown here is derived from an EMBL/GenBank/DDBJ whole genome shotgun (WGS) entry which is preliminary data.</text>
</comment>
<gene>
    <name evidence="2" type="ORF">HHI36_001865</name>
</gene>
<organism evidence="2 3">
    <name type="scientific">Cryptolaemus montrouzieri</name>
    <dbReference type="NCBI Taxonomy" id="559131"/>
    <lineage>
        <taxon>Eukaryota</taxon>
        <taxon>Metazoa</taxon>
        <taxon>Ecdysozoa</taxon>
        <taxon>Arthropoda</taxon>
        <taxon>Hexapoda</taxon>
        <taxon>Insecta</taxon>
        <taxon>Pterygota</taxon>
        <taxon>Neoptera</taxon>
        <taxon>Endopterygota</taxon>
        <taxon>Coleoptera</taxon>
        <taxon>Polyphaga</taxon>
        <taxon>Cucujiformia</taxon>
        <taxon>Coccinelloidea</taxon>
        <taxon>Coccinellidae</taxon>
        <taxon>Scymninae</taxon>
        <taxon>Scymnini</taxon>
        <taxon>Cryptolaemus</taxon>
    </lineage>
</organism>
<dbReference type="InterPro" id="IPR040676">
    <property type="entry name" value="DUF5641"/>
</dbReference>
<sequence length="60" mass="6504">MESASTLNQGRHGCACQGLLQWELGLVVKFYPGPDGIVRVVQVKTNRSVKKLAPLPVDPT</sequence>
<name>A0ABD2P8P7_9CUCU</name>
<protein>
    <recommendedName>
        <fullName evidence="1">DUF5641 domain-containing protein</fullName>
    </recommendedName>
</protein>
<dbReference type="Pfam" id="PF18701">
    <property type="entry name" value="DUF5641"/>
    <property type="match status" value="1"/>
</dbReference>
<evidence type="ECO:0000313" key="2">
    <source>
        <dbReference type="EMBL" id="KAL3287392.1"/>
    </source>
</evidence>
<reference evidence="2 3" key="1">
    <citation type="journal article" date="2021" name="BMC Biol.">
        <title>Horizontally acquired antibacterial genes associated with adaptive radiation of ladybird beetles.</title>
        <authorList>
            <person name="Li H.S."/>
            <person name="Tang X.F."/>
            <person name="Huang Y.H."/>
            <person name="Xu Z.Y."/>
            <person name="Chen M.L."/>
            <person name="Du X.Y."/>
            <person name="Qiu B.Y."/>
            <person name="Chen P.T."/>
            <person name="Zhang W."/>
            <person name="Slipinski A."/>
            <person name="Escalona H.E."/>
            <person name="Waterhouse R.M."/>
            <person name="Zwick A."/>
            <person name="Pang H."/>
        </authorList>
    </citation>
    <scope>NUCLEOTIDE SEQUENCE [LARGE SCALE GENOMIC DNA]</scope>
    <source>
        <strain evidence="2">SYSU2018</strain>
    </source>
</reference>
<accession>A0ABD2P8P7</accession>
<dbReference type="Proteomes" id="UP001516400">
    <property type="component" value="Unassembled WGS sequence"/>
</dbReference>
<keyword evidence="3" id="KW-1185">Reference proteome</keyword>
<dbReference type="AlphaFoldDB" id="A0ABD2P8P7"/>
<feature type="domain" description="DUF5641" evidence="1">
    <location>
        <begin position="20"/>
        <end position="52"/>
    </location>
</feature>
<dbReference type="EMBL" id="JABFTP020000185">
    <property type="protein sequence ID" value="KAL3287392.1"/>
    <property type="molecule type" value="Genomic_DNA"/>
</dbReference>